<dbReference type="CDD" id="cd17932">
    <property type="entry name" value="DEXQc_UvrD"/>
    <property type="match status" value="1"/>
</dbReference>
<dbReference type="InterPro" id="IPR002052">
    <property type="entry name" value="DNA_methylase_N6_adenine_CS"/>
</dbReference>
<proteinExistence type="predicted"/>
<keyword evidence="3 10" id="KW-0378">Hydrolase</keyword>
<comment type="caution">
    <text evidence="13">The sequence shown here is derived from an EMBL/GenBank/DDBJ whole genome shotgun (WGS) entry which is preliminary data.</text>
</comment>
<dbReference type="Gene3D" id="3.40.50.150">
    <property type="entry name" value="Vaccinia Virus protein VP39"/>
    <property type="match status" value="2"/>
</dbReference>
<dbReference type="CDD" id="cd02440">
    <property type="entry name" value="AdoMet_MTases"/>
    <property type="match status" value="1"/>
</dbReference>
<organism evidence="13 14">
    <name type="scientific">Gigaspora margarita</name>
    <dbReference type="NCBI Taxonomy" id="4874"/>
    <lineage>
        <taxon>Eukaryota</taxon>
        <taxon>Fungi</taxon>
        <taxon>Fungi incertae sedis</taxon>
        <taxon>Mucoromycota</taxon>
        <taxon>Glomeromycotina</taxon>
        <taxon>Glomeromycetes</taxon>
        <taxon>Diversisporales</taxon>
        <taxon>Gigasporaceae</taxon>
        <taxon>Gigaspora</taxon>
    </lineage>
</organism>
<dbReference type="InterPro" id="IPR014017">
    <property type="entry name" value="DNA_helicase_UvrD-like_C"/>
</dbReference>
<protein>
    <recommendedName>
        <fullName evidence="8">DNA 3'-5' helicase</fullName>
        <ecNumber evidence="8">5.6.2.4</ecNumber>
    </recommendedName>
</protein>
<keyword evidence="5 10" id="KW-0067">ATP-binding</keyword>
<dbReference type="EMBL" id="CAJVQB010000001">
    <property type="protein sequence ID" value="CAG8455491.1"/>
    <property type="molecule type" value="Genomic_DNA"/>
</dbReference>
<accession>A0ABM8VVH5</accession>
<dbReference type="InterPro" id="IPR000212">
    <property type="entry name" value="DNA_helicase_UvrD/REP"/>
</dbReference>
<evidence type="ECO:0000256" key="3">
    <source>
        <dbReference type="ARBA" id="ARBA00022801"/>
    </source>
</evidence>
<evidence type="ECO:0000256" key="2">
    <source>
        <dbReference type="ARBA" id="ARBA00022747"/>
    </source>
</evidence>
<dbReference type="PRINTS" id="PR00507">
    <property type="entry name" value="N12N6MTFRASE"/>
</dbReference>
<evidence type="ECO:0000256" key="9">
    <source>
        <dbReference type="ARBA" id="ARBA00048988"/>
    </source>
</evidence>
<dbReference type="Proteomes" id="UP000789901">
    <property type="component" value="Unassembled WGS sequence"/>
</dbReference>
<comment type="caution">
    <text evidence="10">Lacks conserved residue(s) required for the propagation of feature annotation.</text>
</comment>
<dbReference type="PANTHER" id="PTHR11070:SF2">
    <property type="entry name" value="ATP-DEPENDENT DNA HELICASE SRS2"/>
    <property type="match status" value="1"/>
</dbReference>
<dbReference type="CDD" id="cd18807">
    <property type="entry name" value="SF1_C_UvrD"/>
    <property type="match status" value="1"/>
</dbReference>
<name>A0ABM8VVH5_GIGMA</name>
<keyword evidence="2" id="KW-0680">Restriction system</keyword>
<dbReference type="PROSITE" id="PS00092">
    <property type="entry name" value="N6_MTASE"/>
    <property type="match status" value="1"/>
</dbReference>
<dbReference type="PANTHER" id="PTHR11070">
    <property type="entry name" value="UVRD / RECB / PCRA DNA HELICASE FAMILY MEMBER"/>
    <property type="match status" value="1"/>
</dbReference>
<dbReference type="InterPro" id="IPR029063">
    <property type="entry name" value="SAM-dependent_MTases_sf"/>
</dbReference>
<keyword evidence="14" id="KW-1185">Reference proteome</keyword>
<dbReference type="Pfam" id="PF02384">
    <property type="entry name" value="N6_Mtase"/>
    <property type="match status" value="2"/>
</dbReference>
<comment type="catalytic activity">
    <reaction evidence="9">
        <text>ATP + H2O = ADP + phosphate + H(+)</text>
        <dbReference type="Rhea" id="RHEA:13065"/>
        <dbReference type="ChEBI" id="CHEBI:15377"/>
        <dbReference type="ChEBI" id="CHEBI:15378"/>
        <dbReference type="ChEBI" id="CHEBI:30616"/>
        <dbReference type="ChEBI" id="CHEBI:43474"/>
        <dbReference type="ChEBI" id="CHEBI:456216"/>
        <dbReference type="EC" id="5.6.2.4"/>
    </reaction>
</comment>
<gene>
    <name evidence="13" type="ORF">GMARGA_LOCUS32</name>
</gene>
<keyword evidence="4 10" id="KW-0347">Helicase</keyword>
<keyword evidence="1 10" id="KW-0547">Nucleotide-binding</keyword>
<keyword evidence="6" id="KW-0413">Isomerase</keyword>
<comment type="catalytic activity">
    <reaction evidence="7">
        <text>Couples ATP hydrolysis with the unwinding of duplex DNA by translocating in the 3'-5' direction.</text>
        <dbReference type="EC" id="5.6.2.4"/>
    </reaction>
</comment>
<dbReference type="InterPro" id="IPR003356">
    <property type="entry name" value="DNA_methylase_A-5"/>
</dbReference>
<dbReference type="Gene3D" id="1.10.486.10">
    <property type="entry name" value="PCRA, domain 4"/>
    <property type="match status" value="1"/>
</dbReference>
<evidence type="ECO:0000313" key="13">
    <source>
        <dbReference type="EMBL" id="CAG8455491.1"/>
    </source>
</evidence>
<evidence type="ECO:0000313" key="14">
    <source>
        <dbReference type="Proteomes" id="UP000789901"/>
    </source>
</evidence>
<sequence length="917" mass="106497">MSNEGMRLTAEQRECVNFPLSQQVLIVNAGPGTGKTEIIKERMRFIVEQNLNQQQLILVLTFNRNISADIKRKLKLIINKNATFLQKNSQFSKKKVRSVLEKSGRLDLYEPIKEFFISDQRKRSWLFFDDLVENVANFLEKNEELKKRWQKFDHVLIDESQDLDEFQLRMIKLLCLPRTTLTFVGDPKQTIYGFRGAKSGIFEAIKNFFPKNVQKNVTENLTSREPGKKPVIFLGENSQKQIDFVVEQIDQIREPARKAILYRNNDSGNQIADELRKKSINFIHLRNKDDEGIEIIKRLKFLKAEEKAGEFVNTKDLLEKLNVPLIDPDIVDFDKVGRIILSTIHRSKGLEFDHVFLVDVNEEILPRKNTKNAEEELEEARIFYVGITRAKKKLYLCSSDRENISKFLLKIDPKLVEIRTSEVDFLKTTLPPSVQIGEEGEEKVYDLLVEKEIPNLQIDIYAETATMIYFVEDFQDFYQQLRGEKQLNEEKILFTFYEESDEEFRRGNGNIDILRYIVPDLVFLLAVSVRYEKEEENRPTYDFFKDPIYLTEEPQNVKSHVYQALQTVEKVKIEGFSLENLTCKERFLDRDLTDYDLQSVINELNEIFQKHSGKSGGEFYTPLCVVQLLVSLLQPREKSVVYDPCCGSGGMFVQSKSFIQDIKKNGGELHCLGQERIPDTLRLAKRRLILEGITNFRLEEGDTLFEDKLPDQQADFILANPPFNQAHNGMSESDIPVIMANITLSSLNRRDVEMRQKWLNDNLVEAIITLPNKLFYTTSIAPCVWVLRKGRETSEVLMIDVSQDDFGEKVSSKERTLNKEDINQISEVYHSFQKNGELKKNSIPAVIVSREEIEKNNFVLVPSRYLPDGQEELTPEEIDKQLLETTAELEGLVEEQDKYHQELKNLLAEIKKELKND</sequence>
<dbReference type="Pfam" id="PF00580">
    <property type="entry name" value="UvrD-helicase"/>
    <property type="match status" value="2"/>
</dbReference>
<evidence type="ECO:0000256" key="7">
    <source>
        <dbReference type="ARBA" id="ARBA00034617"/>
    </source>
</evidence>
<dbReference type="InterPro" id="IPR014016">
    <property type="entry name" value="UvrD-like_ATP-bd"/>
</dbReference>
<evidence type="ECO:0000256" key="11">
    <source>
        <dbReference type="SAM" id="Coils"/>
    </source>
</evidence>
<evidence type="ECO:0000256" key="5">
    <source>
        <dbReference type="ARBA" id="ARBA00022840"/>
    </source>
</evidence>
<dbReference type="Gene3D" id="1.10.3170.10">
    <property type="entry name" value="Recbcd, chain B, domain 2"/>
    <property type="match status" value="1"/>
</dbReference>
<feature type="domain" description="UvrD-like helicase ATP-binding" evidence="12">
    <location>
        <begin position="1"/>
        <end position="224"/>
    </location>
</feature>
<dbReference type="EC" id="5.6.2.4" evidence="8"/>
<dbReference type="SUPFAM" id="SSF52540">
    <property type="entry name" value="P-loop containing nucleoside triphosphate hydrolases"/>
    <property type="match status" value="1"/>
</dbReference>
<feature type="coiled-coil region" evidence="11">
    <location>
        <begin position="889"/>
        <end position="916"/>
    </location>
</feature>
<dbReference type="PROSITE" id="PS51198">
    <property type="entry name" value="UVRD_HELICASE_ATP_BIND"/>
    <property type="match status" value="1"/>
</dbReference>
<reference evidence="13 14" key="1">
    <citation type="submission" date="2021-06" db="EMBL/GenBank/DDBJ databases">
        <authorList>
            <person name="Kallberg Y."/>
            <person name="Tangrot J."/>
            <person name="Rosling A."/>
        </authorList>
    </citation>
    <scope>NUCLEOTIDE SEQUENCE [LARGE SCALE GENOMIC DNA]</scope>
    <source>
        <strain evidence="13 14">120-4 pot B 10/14</strain>
    </source>
</reference>
<evidence type="ECO:0000259" key="12">
    <source>
        <dbReference type="PROSITE" id="PS51198"/>
    </source>
</evidence>
<keyword evidence="11" id="KW-0175">Coiled coil</keyword>
<evidence type="ECO:0000256" key="4">
    <source>
        <dbReference type="ARBA" id="ARBA00022806"/>
    </source>
</evidence>
<dbReference type="InterPro" id="IPR027417">
    <property type="entry name" value="P-loop_NTPase"/>
</dbReference>
<evidence type="ECO:0000256" key="6">
    <source>
        <dbReference type="ARBA" id="ARBA00023235"/>
    </source>
</evidence>
<evidence type="ECO:0000256" key="1">
    <source>
        <dbReference type="ARBA" id="ARBA00022741"/>
    </source>
</evidence>
<dbReference type="SUPFAM" id="SSF53335">
    <property type="entry name" value="S-adenosyl-L-methionine-dependent methyltransferases"/>
    <property type="match status" value="1"/>
</dbReference>
<dbReference type="Gene3D" id="3.40.50.300">
    <property type="entry name" value="P-loop containing nucleotide triphosphate hydrolases"/>
    <property type="match status" value="4"/>
</dbReference>
<evidence type="ECO:0000256" key="8">
    <source>
        <dbReference type="ARBA" id="ARBA00034808"/>
    </source>
</evidence>
<dbReference type="Pfam" id="PF13361">
    <property type="entry name" value="UvrD_C"/>
    <property type="match status" value="1"/>
</dbReference>
<evidence type="ECO:0000256" key="10">
    <source>
        <dbReference type="PROSITE-ProRule" id="PRU00560"/>
    </source>
</evidence>